<dbReference type="Pfam" id="PF10104">
    <property type="entry name" value="Brr6_like_C_C"/>
    <property type="match status" value="1"/>
</dbReference>
<keyword evidence="5" id="KW-1185">Reference proteome</keyword>
<dbReference type="GO" id="GO:0055088">
    <property type="term" value="P:lipid homeostasis"/>
    <property type="evidence" value="ECO:0007669"/>
    <property type="project" value="InterPro"/>
</dbReference>
<feature type="compositionally biased region" description="Polar residues" evidence="1">
    <location>
        <begin position="86"/>
        <end position="97"/>
    </location>
</feature>
<dbReference type="SMART" id="SM01042">
    <property type="entry name" value="Brr6_like_C_C"/>
    <property type="match status" value="1"/>
</dbReference>
<protein>
    <recommendedName>
        <fullName evidence="3">Brl1/Brr6 domain-containing protein</fullName>
    </recommendedName>
</protein>
<evidence type="ECO:0000313" key="5">
    <source>
        <dbReference type="Proteomes" id="UP000799429"/>
    </source>
</evidence>
<sequence length="459" mass="51517">MDRQSYYTPMDFEYDSKTGPINSASPFVNIPQQQSFKDAGNKKRTHSIFDSPSKPAVPSLREPASQKHFFSQATSKPLPFPPDSAYKNNAAFTTPRSTKVDLDFSSGVDTPNTPDATVDSDATPDTMGLKTRKWRMFGFSGSPKTESSTSPKKTKKIEPVSGSGIKEKPRREYYSTKAEQRIVKRRNHAHVESRSRKKQQQALAQLGSEISDSEHEDTLNSKRKGDKNDKPLPARPLSNSVGSLFSFLESHPNLPHILSFYAQLLLNVFLVFFFMYIVYSFWATIRSDVDKKADEAAAEIMAEIAICAQHWNINGCESKTRAPALDNACNGWKQCLQRDPHSVGRARVSAHTFAEIFNSFIEPISYKAMIFSLIMVFGCVAISNFAFSFFRNKAMEAMYNSQYMHHPPPPTPQRYPSGGMMGDQFYTPHHARYQDFGGLEPAPSGALDQGSPVKKLEFR</sequence>
<feature type="domain" description="Brl1/Brr6" evidence="3">
    <location>
        <begin position="258"/>
        <end position="391"/>
    </location>
</feature>
<accession>A0A9P4SJA9</accession>
<dbReference type="GO" id="GO:0031965">
    <property type="term" value="C:nuclear membrane"/>
    <property type="evidence" value="ECO:0007669"/>
    <property type="project" value="InterPro"/>
</dbReference>
<evidence type="ECO:0000256" key="1">
    <source>
        <dbReference type="SAM" id="MobiDB-lite"/>
    </source>
</evidence>
<feature type="compositionally biased region" description="Polar residues" evidence="1">
    <location>
        <begin position="19"/>
        <end position="36"/>
    </location>
</feature>
<dbReference type="OrthoDB" id="5961at2759"/>
<name>A0A9P4SJA9_9PEZI</name>
<feature type="compositionally biased region" description="Low complexity" evidence="1">
    <location>
        <begin position="140"/>
        <end position="151"/>
    </location>
</feature>
<proteinExistence type="predicted"/>
<feature type="compositionally biased region" description="Basic and acidic residues" evidence="1">
    <location>
        <begin position="165"/>
        <end position="182"/>
    </location>
</feature>
<dbReference type="Proteomes" id="UP000799429">
    <property type="component" value="Unassembled WGS sequence"/>
</dbReference>
<evidence type="ECO:0000256" key="2">
    <source>
        <dbReference type="SAM" id="Phobius"/>
    </source>
</evidence>
<dbReference type="InterPro" id="IPR040202">
    <property type="entry name" value="Brl1/Brr6"/>
</dbReference>
<evidence type="ECO:0000259" key="3">
    <source>
        <dbReference type="SMART" id="SM01042"/>
    </source>
</evidence>
<keyword evidence="2" id="KW-1133">Transmembrane helix</keyword>
<keyword evidence="2" id="KW-0472">Membrane</keyword>
<keyword evidence="2" id="KW-0812">Transmembrane</keyword>
<gene>
    <name evidence="4" type="ORF">M501DRAFT_994215</name>
</gene>
<dbReference type="AlphaFoldDB" id="A0A9P4SJA9"/>
<dbReference type="GO" id="GO:0006998">
    <property type="term" value="P:nuclear envelope organization"/>
    <property type="evidence" value="ECO:0007669"/>
    <property type="project" value="InterPro"/>
</dbReference>
<dbReference type="PANTHER" id="PTHR28136">
    <property type="entry name" value="NUCLEUS EXPORT PROTEIN BRR6"/>
    <property type="match status" value="1"/>
</dbReference>
<evidence type="ECO:0000313" key="4">
    <source>
        <dbReference type="EMBL" id="KAF2843319.1"/>
    </source>
</evidence>
<dbReference type="PANTHER" id="PTHR28136:SF1">
    <property type="entry name" value="NUCLEUS EXPORT PROTEIN BRL1"/>
    <property type="match status" value="1"/>
</dbReference>
<dbReference type="InterPro" id="IPR018767">
    <property type="entry name" value="Brl1/Brr6_dom"/>
</dbReference>
<feature type="region of interest" description="Disordered" evidence="1">
    <location>
        <begin position="1"/>
        <end position="233"/>
    </location>
</feature>
<organism evidence="4 5">
    <name type="scientific">Patellaria atrata CBS 101060</name>
    <dbReference type="NCBI Taxonomy" id="1346257"/>
    <lineage>
        <taxon>Eukaryota</taxon>
        <taxon>Fungi</taxon>
        <taxon>Dikarya</taxon>
        <taxon>Ascomycota</taxon>
        <taxon>Pezizomycotina</taxon>
        <taxon>Dothideomycetes</taxon>
        <taxon>Dothideomycetes incertae sedis</taxon>
        <taxon>Patellariales</taxon>
        <taxon>Patellariaceae</taxon>
        <taxon>Patellaria</taxon>
    </lineage>
</organism>
<comment type="caution">
    <text evidence="4">The sequence shown here is derived from an EMBL/GenBank/DDBJ whole genome shotgun (WGS) entry which is preliminary data.</text>
</comment>
<feature type="transmembrane region" description="Helical" evidence="2">
    <location>
        <begin position="368"/>
        <end position="390"/>
    </location>
</feature>
<dbReference type="EMBL" id="MU006089">
    <property type="protein sequence ID" value="KAF2843319.1"/>
    <property type="molecule type" value="Genomic_DNA"/>
</dbReference>
<reference evidence="4" key="1">
    <citation type="journal article" date="2020" name="Stud. Mycol.">
        <title>101 Dothideomycetes genomes: a test case for predicting lifestyles and emergence of pathogens.</title>
        <authorList>
            <person name="Haridas S."/>
            <person name="Albert R."/>
            <person name="Binder M."/>
            <person name="Bloem J."/>
            <person name="Labutti K."/>
            <person name="Salamov A."/>
            <person name="Andreopoulos B."/>
            <person name="Baker S."/>
            <person name="Barry K."/>
            <person name="Bills G."/>
            <person name="Bluhm B."/>
            <person name="Cannon C."/>
            <person name="Castanera R."/>
            <person name="Culley D."/>
            <person name="Daum C."/>
            <person name="Ezra D."/>
            <person name="Gonzalez J."/>
            <person name="Henrissat B."/>
            <person name="Kuo A."/>
            <person name="Liang C."/>
            <person name="Lipzen A."/>
            <person name="Lutzoni F."/>
            <person name="Magnuson J."/>
            <person name="Mondo S."/>
            <person name="Nolan M."/>
            <person name="Ohm R."/>
            <person name="Pangilinan J."/>
            <person name="Park H.-J."/>
            <person name="Ramirez L."/>
            <person name="Alfaro M."/>
            <person name="Sun H."/>
            <person name="Tritt A."/>
            <person name="Yoshinaga Y."/>
            <person name="Zwiers L.-H."/>
            <person name="Turgeon B."/>
            <person name="Goodwin S."/>
            <person name="Spatafora J."/>
            <person name="Crous P."/>
            <person name="Grigoriev I."/>
        </authorList>
    </citation>
    <scope>NUCLEOTIDE SEQUENCE</scope>
    <source>
        <strain evidence="4">CBS 101060</strain>
    </source>
</reference>
<feature type="transmembrane region" description="Helical" evidence="2">
    <location>
        <begin position="260"/>
        <end position="282"/>
    </location>
</feature>